<protein>
    <submittedName>
        <fullName evidence="1">Uncharacterized protein</fullName>
    </submittedName>
</protein>
<comment type="caution">
    <text evidence="1">The sequence shown here is derived from an EMBL/GenBank/DDBJ whole genome shotgun (WGS) entry which is preliminary data.</text>
</comment>
<dbReference type="Proteomes" id="UP000664044">
    <property type="component" value="Unassembled WGS sequence"/>
</dbReference>
<sequence length="71" mass="7751">MAVVLAVAASAFTTNDTVDESFVQNYINSPAPCQEVEDSCTLQGTQECTYETGEYIFAKNGTVCDTPLYRQ</sequence>
<name>A0ABS3G1F7_9FLAO</name>
<evidence type="ECO:0000313" key="1">
    <source>
        <dbReference type="EMBL" id="MBO0352706.1"/>
    </source>
</evidence>
<proteinExistence type="predicted"/>
<organism evidence="1 2">
    <name type="scientific">Flagellimonas aurea</name>
    <dbReference type="NCBI Taxonomy" id="2915619"/>
    <lineage>
        <taxon>Bacteria</taxon>
        <taxon>Pseudomonadati</taxon>
        <taxon>Bacteroidota</taxon>
        <taxon>Flavobacteriia</taxon>
        <taxon>Flavobacteriales</taxon>
        <taxon>Flavobacteriaceae</taxon>
        <taxon>Flagellimonas</taxon>
    </lineage>
</organism>
<keyword evidence="2" id="KW-1185">Reference proteome</keyword>
<dbReference type="EMBL" id="JAFLNL010000001">
    <property type="protein sequence ID" value="MBO0352706.1"/>
    <property type="molecule type" value="Genomic_DNA"/>
</dbReference>
<accession>A0ABS3G1F7</accession>
<gene>
    <name evidence="1" type="ORF">J0656_01660</name>
</gene>
<reference evidence="1 2" key="1">
    <citation type="submission" date="2021-03" db="EMBL/GenBank/DDBJ databases">
        <title>Muricauda lutimaris sp. nov. and Muricauda ruestringensis sp. nov, two marine members of the Flavobacteriaceae isolated from deep sea sediments of Western Pacific.</title>
        <authorList>
            <person name="Zhao S."/>
            <person name="Liu R."/>
        </authorList>
    </citation>
    <scope>NUCLEOTIDE SEQUENCE [LARGE SCALE GENOMIC DNA]</scope>
    <source>
        <strain evidence="1 2">BC31-1-A7</strain>
    </source>
</reference>
<dbReference type="Pfam" id="PF20130">
    <property type="entry name" value="DUF6520"/>
    <property type="match status" value="1"/>
</dbReference>
<evidence type="ECO:0000313" key="2">
    <source>
        <dbReference type="Proteomes" id="UP000664044"/>
    </source>
</evidence>
<dbReference type="InterPro" id="IPR045391">
    <property type="entry name" value="DUF6520"/>
</dbReference>